<name>A0AAV8WA57_9CUCU</name>
<evidence type="ECO:0000313" key="4">
    <source>
        <dbReference type="EMBL" id="KAJ8923062.1"/>
    </source>
</evidence>
<dbReference type="PANTHER" id="PTHR12245">
    <property type="entry name" value="SPRY DOMAIN CONTAINING SOCS BOX PROTEIN"/>
    <property type="match status" value="1"/>
</dbReference>
<keyword evidence="5" id="KW-1185">Reference proteome</keyword>
<evidence type="ECO:0000259" key="3">
    <source>
        <dbReference type="PROSITE" id="PS50188"/>
    </source>
</evidence>
<proteinExistence type="predicted"/>
<comment type="caution">
    <text evidence="4">The sequence shown here is derived from an EMBL/GenBank/DDBJ whole genome shotgun (WGS) entry which is preliminary data.</text>
</comment>
<dbReference type="SMART" id="SM00449">
    <property type="entry name" value="SPRY"/>
    <property type="match status" value="1"/>
</dbReference>
<organism evidence="4 5">
    <name type="scientific">Exocentrus adspersus</name>
    <dbReference type="NCBI Taxonomy" id="1586481"/>
    <lineage>
        <taxon>Eukaryota</taxon>
        <taxon>Metazoa</taxon>
        <taxon>Ecdysozoa</taxon>
        <taxon>Arthropoda</taxon>
        <taxon>Hexapoda</taxon>
        <taxon>Insecta</taxon>
        <taxon>Pterygota</taxon>
        <taxon>Neoptera</taxon>
        <taxon>Endopterygota</taxon>
        <taxon>Coleoptera</taxon>
        <taxon>Polyphaga</taxon>
        <taxon>Cucujiformia</taxon>
        <taxon>Chrysomeloidea</taxon>
        <taxon>Cerambycidae</taxon>
        <taxon>Lamiinae</taxon>
        <taxon>Acanthocinini</taxon>
        <taxon>Exocentrus</taxon>
    </lineage>
</organism>
<feature type="region of interest" description="Disordered" evidence="2">
    <location>
        <begin position="313"/>
        <end position="370"/>
    </location>
</feature>
<dbReference type="EMBL" id="JANEYG010000005">
    <property type="protein sequence ID" value="KAJ8923062.1"/>
    <property type="molecule type" value="Genomic_DNA"/>
</dbReference>
<evidence type="ECO:0000313" key="5">
    <source>
        <dbReference type="Proteomes" id="UP001159042"/>
    </source>
</evidence>
<dbReference type="Proteomes" id="UP001159042">
    <property type="component" value="Unassembled WGS sequence"/>
</dbReference>
<dbReference type="GO" id="GO:0019005">
    <property type="term" value="C:SCF ubiquitin ligase complex"/>
    <property type="evidence" value="ECO:0007669"/>
    <property type="project" value="TreeGrafter"/>
</dbReference>
<evidence type="ECO:0000256" key="1">
    <source>
        <dbReference type="ARBA" id="ARBA00022786"/>
    </source>
</evidence>
<dbReference type="CDD" id="cd12876">
    <property type="entry name" value="SPRY_SOCS3"/>
    <property type="match status" value="1"/>
</dbReference>
<protein>
    <recommendedName>
        <fullName evidence="3">B30.2/SPRY domain-containing protein</fullName>
    </recommendedName>
</protein>
<reference evidence="4 5" key="1">
    <citation type="journal article" date="2023" name="Insect Mol. Biol.">
        <title>Genome sequencing provides insights into the evolution of gene families encoding plant cell wall-degrading enzymes in longhorned beetles.</title>
        <authorList>
            <person name="Shin N.R."/>
            <person name="Okamura Y."/>
            <person name="Kirsch R."/>
            <person name="Pauchet Y."/>
        </authorList>
    </citation>
    <scope>NUCLEOTIDE SEQUENCE [LARGE SCALE GENOMIC DNA]</scope>
    <source>
        <strain evidence="4">EAD_L_NR</strain>
    </source>
</reference>
<accession>A0AAV8WA57</accession>
<dbReference type="InterPro" id="IPR003877">
    <property type="entry name" value="SPRY_dom"/>
</dbReference>
<dbReference type="PROSITE" id="PS50188">
    <property type="entry name" value="B302_SPRY"/>
    <property type="match status" value="1"/>
</dbReference>
<dbReference type="PANTHER" id="PTHR12245:SF5">
    <property type="entry name" value="SPRY DOMAIN-CONTAINING SOCS BOX PROTEIN 3"/>
    <property type="match status" value="1"/>
</dbReference>
<feature type="compositionally biased region" description="Polar residues" evidence="2">
    <location>
        <begin position="326"/>
        <end position="348"/>
    </location>
</feature>
<dbReference type="AlphaFoldDB" id="A0AAV8WA57"/>
<gene>
    <name evidence="4" type="ORF">NQ315_001611</name>
</gene>
<feature type="compositionally biased region" description="Basic and acidic residues" evidence="2">
    <location>
        <begin position="349"/>
        <end position="370"/>
    </location>
</feature>
<dbReference type="InterPro" id="IPR043136">
    <property type="entry name" value="B30.2/SPRY_sf"/>
</dbReference>
<dbReference type="SUPFAM" id="SSF49899">
    <property type="entry name" value="Concanavalin A-like lectins/glucanases"/>
    <property type="match status" value="1"/>
</dbReference>
<keyword evidence="1" id="KW-0833">Ubl conjugation pathway</keyword>
<dbReference type="InterPro" id="IPR013320">
    <property type="entry name" value="ConA-like_dom_sf"/>
</dbReference>
<dbReference type="InterPro" id="IPR050672">
    <property type="entry name" value="FBXO45-Fsn/SPSB_families"/>
</dbReference>
<dbReference type="Gene3D" id="2.60.120.920">
    <property type="match status" value="1"/>
</dbReference>
<sequence length="400" mass="45632">MYFFISSTSQSAKEINMKYMNSFCTQNCVKGIVDGRLQCSCGEDVDVFNWTWSKANSSTNIRISNNNKEILFHPLYSSGTAAVRGDTPFQQNLHYYWEVKMISNLYGTDVMVGIGTSKIVLSDWNFKFCSMLGIDSQSWGYSYHGNIQHDNLIMKYGSQFGLGSIVGVHLDMCKGTLEYYVNRKPMGVAFVGLKNKEVFPMVSSTAAQSAIRITCSVCEEPTLQMRCLEFISKHPALYKQYKEIPGLVRLYEKRYFWIVPTTEEDERKRTATHEDMCPLSYKTFLKRNKKLRAIRWMPPDLLHFREDFESNQSDSEADLDAVKPQDSGTDDVSCSSSIEGSSAPSTSKQRCDESRSKIRRTDSFTSHHGDCALHDRKKYCAKCKFRMQIEDENMSDSSGS</sequence>
<feature type="domain" description="B30.2/SPRY" evidence="3">
    <location>
        <begin position="30"/>
        <end position="220"/>
    </location>
</feature>
<dbReference type="InterPro" id="IPR035754">
    <property type="entry name" value="SPRY_SPSB3"/>
</dbReference>
<dbReference type="GO" id="GO:0043161">
    <property type="term" value="P:proteasome-mediated ubiquitin-dependent protein catabolic process"/>
    <property type="evidence" value="ECO:0007669"/>
    <property type="project" value="TreeGrafter"/>
</dbReference>
<evidence type="ECO:0000256" key="2">
    <source>
        <dbReference type="SAM" id="MobiDB-lite"/>
    </source>
</evidence>
<dbReference type="Pfam" id="PF00622">
    <property type="entry name" value="SPRY"/>
    <property type="match status" value="1"/>
</dbReference>
<dbReference type="InterPro" id="IPR001870">
    <property type="entry name" value="B30.2/SPRY"/>
</dbReference>